<evidence type="ECO:0000256" key="5">
    <source>
        <dbReference type="ARBA" id="ARBA00022847"/>
    </source>
</evidence>
<keyword evidence="8" id="KW-0915">Sodium</keyword>
<evidence type="ECO:0000256" key="9">
    <source>
        <dbReference type="SAM" id="Phobius"/>
    </source>
</evidence>
<sequence length="361" mass="40054">MRNLLQAVWVTALAPYAVLVILLARGVSLPGAGEGIRYYLTPQWHKLHETRVWIDAASQIFFSLGPGFGTLLALSSYNKFNNNCYRDAILTSSINCLTSFVAGFVIFSVLGYMAKMQHKSVAEVGLEGPGLVFIVYPEAIATMSGSVFWSIIFFLMLITLGLDSTFGGLEAMITALCDEYPRLLGRHRELFVGGLLVFVYICSLPTTTYGGVYLVNLLNTYGPSISILFVVFVEAAGVCWFYGVDRFSHDIEKMLGFRPGIFWRVCWMYISPVFLLVIFIFSLLGYEEMLTDRSLYPQWSISVGWALTASSLLCIPVYAVYKIAITPGPFLKRLSKVMKPEDTSEECSLNANSTCVPGAHV</sequence>
<evidence type="ECO:0000256" key="3">
    <source>
        <dbReference type="ARBA" id="ARBA00022448"/>
    </source>
</evidence>
<name>A0AAN9ZFA8_9ORTH</name>
<comment type="caution">
    <text evidence="10">The sequence shown here is derived from an EMBL/GenBank/DDBJ whole genome shotgun (WGS) entry which is preliminary data.</text>
</comment>
<dbReference type="PANTHER" id="PTHR11616">
    <property type="entry name" value="SODIUM/CHLORIDE DEPENDENT TRANSPORTER"/>
    <property type="match status" value="1"/>
</dbReference>
<dbReference type="Proteomes" id="UP001378592">
    <property type="component" value="Unassembled WGS sequence"/>
</dbReference>
<feature type="binding site" evidence="8">
    <location>
        <position position="160"/>
    </location>
    <ligand>
        <name>Na(+)</name>
        <dbReference type="ChEBI" id="CHEBI:29101"/>
        <label>1</label>
    </ligand>
</feature>
<dbReference type="GO" id="GO:0043005">
    <property type="term" value="C:neuron projection"/>
    <property type="evidence" value="ECO:0007669"/>
    <property type="project" value="TreeGrafter"/>
</dbReference>
<dbReference type="Pfam" id="PF00209">
    <property type="entry name" value="SNF"/>
    <property type="match status" value="1"/>
</dbReference>
<evidence type="ECO:0000256" key="8">
    <source>
        <dbReference type="PIRSR" id="PIRSR600175-1"/>
    </source>
</evidence>
<proteinExistence type="inferred from homology"/>
<dbReference type="AlphaFoldDB" id="A0AAN9ZFA8"/>
<feature type="binding site" evidence="8">
    <location>
        <position position="63"/>
    </location>
    <ligand>
        <name>Na(+)</name>
        <dbReference type="ChEBI" id="CHEBI:29101"/>
        <label>1</label>
    </ligand>
</feature>
<dbReference type="GO" id="GO:0005335">
    <property type="term" value="F:serotonin:sodium:chloride symporter activity"/>
    <property type="evidence" value="ECO:0007669"/>
    <property type="project" value="TreeGrafter"/>
</dbReference>
<comment type="similarity">
    <text evidence="2">Belongs to the sodium:neurotransmitter symporter (SNF) (TC 2.A.22) family.</text>
</comment>
<organism evidence="10 11">
    <name type="scientific">Gryllus longicercus</name>
    <dbReference type="NCBI Taxonomy" id="2509291"/>
    <lineage>
        <taxon>Eukaryota</taxon>
        <taxon>Metazoa</taxon>
        <taxon>Ecdysozoa</taxon>
        <taxon>Arthropoda</taxon>
        <taxon>Hexapoda</taxon>
        <taxon>Insecta</taxon>
        <taxon>Pterygota</taxon>
        <taxon>Neoptera</taxon>
        <taxon>Polyneoptera</taxon>
        <taxon>Orthoptera</taxon>
        <taxon>Ensifera</taxon>
        <taxon>Gryllidea</taxon>
        <taxon>Grylloidea</taxon>
        <taxon>Gryllidae</taxon>
        <taxon>Gryllinae</taxon>
        <taxon>Gryllus</taxon>
    </lineage>
</organism>
<evidence type="ECO:0008006" key="12">
    <source>
        <dbReference type="Google" id="ProtNLM"/>
    </source>
</evidence>
<dbReference type="GO" id="GO:0005886">
    <property type="term" value="C:plasma membrane"/>
    <property type="evidence" value="ECO:0007669"/>
    <property type="project" value="TreeGrafter"/>
</dbReference>
<dbReference type="GO" id="GO:0006865">
    <property type="term" value="P:amino acid transport"/>
    <property type="evidence" value="ECO:0007669"/>
    <property type="project" value="TreeGrafter"/>
</dbReference>
<dbReference type="GO" id="GO:0098793">
    <property type="term" value="C:presynapse"/>
    <property type="evidence" value="ECO:0007669"/>
    <property type="project" value="GOC"/>
</dbReference>
<dbReference type="GO" id="GO:0046872">
    <property type="term" value="F:metal ion binding"/>
    <property type="evidence" value="ECO:0007669"/>
    <property type="project" value="UniProtKB-KW"/>
</dbReference>
<feature type="transmembrane region" description="Helical" evidence="9">
    <location>
        <begin position="221"/>
        <end position="244"/>
    </location>
</feature>
<dbReference type="InterPro" id="IPR000175">
    <property type="entry name" value="Na/ntran_symport"/>
</dbReference>
<dbReference type="SUPFAM" id="SSF161070">
    <property type="entry name" value="SNF-like"/>
    <property type="match status" value="1"/>
</dbReference>
<feature type="transmembrane region" description="Helical" evidence="9">
    <location>
        <begin position="134"/>
        <end position="162"/>
    </location>
</feature>
<dbReference type="GO" id="GO:0051378">
    <property type="term" value="F:serotonin binding"/>
    <property type="evidence" value="ECO:0007669"/>
    <property type="project" value="TreeGrafter"/>
</dbReference>
<evidence type="ECO:0000256" key="6">
    <source>
        <dbReference type="ARBA" id="ARBA00022989"/>
    </source>
</evidence>
<keyword evidence="5" id="KW-0769">Symport</keyword>
<dbReference type="PROSITE" id="PS50267">
    <property type="entry name" value="NA_NEUROTRAN_SYMP_3"/>
    <property type="match status" value="1"/>
</dbReference>
<feature type="transmembrane region" description="Helical" evidence="9">
    <location>
        <begin position="298"/>
        <end position="321"/>
    </location>
</feature>
<dbReference type="PRINTS" id="PR00176">
    <property type="entry name" value="NANEUSMPORT"/>
</dbReference>
<dbReference type="InterPro" id="IPR037272">
    <property type="entry name" value="SNS_sf"/>
</dbReference>
<evidence type="ECO:0000256" key="7">
    <source>
        <dbReference type="ARBA" id="ARBA00023136"/>
    </source>
</evidence>
<accession>A0AAN9ZFA8</accession>
<protein>
    <recommendedName>
        <fullName evidence="12">Sodium-dependent serotonin transporter</fullName>
    </recommendedName>
</protein>
<feature type="binding site" evidence="8">
    <location>
        <position position="164"/>
    </location>
    <ligand>
        <name>Na(+)</name>
        <dbReference type="ChEBI" id="CHEBI:29101"/>
        <label>1</label>
    </ligand>
</feature>
<evidence type="ECO:0000256" key="4">
    <source>
        <dbReference type="ARBA" id="ARBA00022692"/>
    </source>
</evidence>
<evidence type="ECO:0000313" key="10">
    <source>
        <dbReference type="EMBL" id="KAK7871785.1"/>
    </source>
</evidence>
<feature type="transmembrane region" description="Helical" evidence="9">
    <location>
        <begin position="94"/>
        <end position="114"/>
    </location>
</feature>
<reference evidence="10 11" key="1">
    <citation type="submission" date="2024-03" db="EMBL/GenBank/DDBJ databases">
        <title>The genome assembly and annotation of the cricket Gryllus longicercus Weissman &amp; Gray.</title>
        <authorList>
            <person name="Szrajer S."/>
            <person name="Gray D."/>
            <person name="Ylla G."/>
        </authorList>
    </citation>
    <scope>NUCLEOTIDE SEQUENCE [LARGE SCALE GENOMIC DNA]</scope>
    <source>
        <strain evidence="10">DAG 2021-001</strain>
        <tissue evidence="10">Whole body minus gut</tissue>
    </source>
</reference>
<keyword evidence="4 9" id="KW-0812">Transmembrane</keyword>
<comment type="subcellular location">
    <subcellularLocation>
        <location evidence="1">Membrane</location>
        <topology evidence="1">Multi-pass membrane protein</topology>
    </subcellularLocation>
</comment>
<feature type="binding site" evidence="8">
    <location>
        <position position="95"/>
    </location>
    <ligand>
        <name>Na(+)</name>
        <dbReference type="ChEBI" id="CHEBI:29101"/>
        <label>1</label>
    </ligand>
</feature>
<keyword evidence="6 9" id="KW-1133">Transmembrane helix</keyword>
<keyword evidence="11" id="KW-1185">Reference proteome</keyword>
<evidence type="ECO:0000256" key="1">
    <source>
        <dbReference type="ARBA" id="ARBA00004141"/>
    </source>
</evidence>
<gene>
    <name evidence="10" type="ORF">R5R35_014047</name>
</gene>
<keyword evidence="8" id="KW-0479">Metal-binding</keyword>
<keyword evidence="7 9" id="KW-0472">Membrane</keyword>
<dbReference type="PANTHER" id="PTHR11616:SF279">
    <property type="entry name" value="SODIUM-DEPENDENT SEROTONIN TRANSPORTER"/>
    <property type="match status" value="1"/>
</dbReference>
<feature type="binding site" evidence="8">
    <location>
        <position position="163"/>
    </location>
    <ligand>
        <name>Na(+)</name>
        <dbReference type="ChEBI" id="CHEBI:29101"/>
        <label>1</label>
    </ligand>
</feature>
<feature type="transmembrane region" description="Helical" evidence="9">
    <location>
        <begin position="190"/>
        <end position="215"/>
    </location>
</feature>
<evidence type="ECO:0000256" key="2">
    <source>
        <dbReference type="ARBA" id="ARBA00006459"/>
    </source>
</evidence>
<keyword evidence="3" id="KW-0813">Transport</keyword>
<feature type="transmembrane region" description="Helical" evidence="9">
    <location>
        <begin position="52"/>
        <end position="74"/>
    </location>
</feature>
<feature type="transmembrane region" description="Helical" evidence="9">
    <location>
        <begin position="265"/>
        <end position="286"/>
    </location>
</feature>
<dbReference type="EMBL" id="JAZDUA010000034">
    <property type="protein sequence ID" value="KAK7871785.1"/>
    <property type="molecule type" value="Genomic_DNA"/>
</dbReference>
<evidence type="ECO:0000313" key="11">
    <source>
        <dbReference type="Proteomes" id="UP001378592"/>
    </source>
</evidence>